<evidence type="ECO:0000313" key="1">
    <source>
        <dbReference type="EMBL" id="KNC23014.1"/>
    </source>
</evidence>
<dbReference type="Pfam" id="PF06477">
    <property type="entry name" value="DUF1091"/>
    <property type="match status" value="1"/>
</dbReference>
<organism evidence="1 2">
    <name type="scientific">Lucilia cuprina</name>
    <name type="common">Green bottle fly</name>
    <name type="synonym">Australian sheep blowfly</name>
    <dbReference type="NCBI Taxonomy" id="7375"/>
    <lineage>
        <taxon>Eukaryota</taxon>
        <taxon>Metazoa</taxon>
        <taxon>Ecdysozoa</taxon>
        <taxon>Arthropoda</taxon>
        <taxon>Hexapoda</taxon>
        <taxon>Insecta</taxon>
        <taxon>Pterygota</taxon>
        <taxon>Neoptera</taxon>
        <taxon>Endopterygota</taxon>
        <taxon>Diptera</taxon>
        <taxon>Brachycera</taxon>
        <taxon>Muscomorpha</taxon>
        <taxon>Oestroidea</taxon>
        <taxon>Calliphoridae</taxon>
        <taxon>Luciliinae</taxon>
        <taxon>Lucilia</taxon>
    </lineage>
</organism>
<dbReference type="OrthoDB" id="7840513at2759"/>
<dbReference type="InterPro" id="IPR010512">
    <property type="entry name" value="DUF1091"/>
</dbReference>
<accession>A0A0L0BUW5</accession>
<dbReference type="EMBL" id="JRES01001423">
    <property type="protein sequence ID" value="KNC23014.1"/>
    <property type="molecule type" value="Genomic_DNA"/>
</dbReference>
<dbReference type="PANTHER" id="PTHR20898">
    <property type="entry name" value="DAEDALUS ON 3-RELATED-RELATED"/>
    <property type="match status" value="1"/>
</dbReference>
<reference evidence="1 2" key="1">
    <citation type="journal article" date="2015" name="Nat. Commun.">
        <title>Lucilia cuprina genome unlocks parasitic fly biology to underpin future interventions.</title>
        <authorList>
            <person name="Anstead C.A."/>
            <person name="Korhonen P.K."/>
            <person name="Young N.D."/>
            <person name="Hall R.S."/>
            <person name="Jex A.R."/>
            <person name="Murali S.C."/>
            <person name="Hughes D.S."/>
            <person name="Lee S.F."/>
            <person name="Perry T."/>
            <person name="Stroehlein A.J."/>
            <person name="Ansell B.R."/>
            <person name="Breugelmans B."/>
            <person name="Hofmann A."/>
            <person name="Qu J."/>
            <person name="Dugan S."/>
            <person name="Lee S.L."/>
            <person name="Chao H."/>
            <person name="Dinh H."/>
            <person name="Han Y."/>
            <person name="Doddapaneni H.V."/>
            <person name="Worley K.C."/>
            <person name="Muzny D.M."/>
            <person name="Ioannidis P."/>
            <person name="Waterhouse R.M."/>
            <person name="Zdobnov E.M."/>
            <person name="James P.J."/>
            <person name="Bagnall N.H."/>
            <person name="Kotze A.C."/>
            <person name="Gibbs R.A."/>
            <person name="Richards S."/>
            <person name="Batterham P."/>
            <person name="Gasser R.B."/>
        </authorList>
    </citation>
    <scope>NUCLEOTIDE SEQUENCE [LARGE SCALE GENOMIC DNA]</scope>
    <source>
        <strain evidence="1 2">LS</strain>
        <tissue evidence="1">Full body</tissue>
    </source>
</reference>
<gene>
    <name evidence="1" type="ORF">FF38_07940</name>
</gene>
<keyword evidence="2" id="KW-1185">Reference proteome</keyword>
<protein>
    <recommendedName>
        <fullName evidence="3">MD-2-related lipid-recognition domain-containing protein</fullName>
    </recommendedName>
</protein>
<evidence type="ECO:0000313" key="2">
    <source>
        <dbReference type="Proteomes" id="UP000037069"/>
    </source>
</evidence>
<dbReference type="PANTHER" id="PTHR20898:SF0">
    <property type="entry name" value="DAEDALUS ON 3-RELATED"/>
    <property type="match status" value="1"/>
</dbReference>
<proteinExistence type="predicted"/>
<dbReference type="AlphaFoldDB" id="A0A0L0BUW5"/>
<evidence type="ECO:0008006" key="3">
    <source>
        <dbReference type="Google" id="ProtNLM"/>
    </source>
</evidence>
<dbReference type="Proteomes" id="UP000037069">
    <property type="component" value="Unassembled WGS sequence"/>
</dbReference>
<dbReference type="SMART" id="SM00697">
    <property type="entry name" value="DM8"/>
    <property type="match status" value="1"/>
</dbReference>
<sequence length="167" mass="19837">MLIIIISCFNGSEALRLKLTKVICKAKDESFVNFKTCHVKAESRNLQYIALYIKFLQLPINDINVRFRFMKRANGYKPFLYDFTFRCDFLKRLNLVSGLVWRWISDVSNLNHSCPLINDFEIKRFENRYMEKELDILPLVDGDYALFINFKVYNSSKFDLEVYVTIT</sequence>
<name>A0A0L0BUW5_LUCCU</name>
<comment type="caution">
    <text evidence="1">The sequence shown here is derived from an EMBL/GenBank/DDBJ whole genome shotgun (WGS) entry which is preliminary data.</text>
</comment>